<evidence type="ECO:0000313" key="1">
    <source>
        <dbReference type="EMBL" id="CAA9370446.1"/>
    </source>
</evidence>
<organism evidence="1">
    <name type="scientific">uncultured Nocardioides sp</name>
    <dbReference type="NCBI Taxonomy" id="198441"/>
    <lineage>
        <taxon>Bacteria</taxon>
        <taxon>Bacillati</taxon>
        <taxon>Actinomycetota</taxon>
        <taxon>Actinomycetes</taxon>
        <taxon>Propionibacteriales</taxon>
        <taxon>Nocardioidaceae</taxon>
        <taxon>Nocardioides</taxon>
        <taxon>environmental samples</taxon>
    </lineage>
</organism>
<reference evidence="1" key="1">
    <citation type="submission" date="2020-02" db="EMBL/GenBank/DDBJ databases">
        <authorList>
            <person name="Meier V. D."/>
        </authorList>
    </citation>
    <scope>NUCLEOTIDE SEQUENCE</scope>
    <source>
        <strain evidence="1">AVDCRST_MAG32</strain>
    </source>
</reference>
<accession>A0A6J4MYY1</accession>
<name>A0A6J4MYY1_9ACTN</name>
<gene>
    <name evidence="1" type="ORF">AVDCRST_MAG32-698</name>
</gene>
<proteinExistence type="predicted"/>
<protein>
    <submittedName>
        <fullName evidence="1">Uncharacterized protein</fullName>
    </submittedName>
</protein>
<dbReference type="EMBL" id="CADCUM010000027">
    <property type="protein sequence ID" value="CAA9370446.1"/>
    <property type="molecule type" value="Genomic_DNA"/>
</dbReference>
<sequence length="63" mass="6693">MLSRHPDEQLVTNAGPGYAYELMYNRIVFSTSSTTDVTLSCFGAAANYVSTERITALSVGSAG</sequence>
<dbReference type="AlphaFoldDB" id="A0A6J4MYY1"/>